<keyword evidence="2" id="KW-1185">Reference proteome</keyword>
<evidence type="ECO:0000313" key="1">
    <source>
        <dbReference type="EMBL" id="ABV34861.1"/>
    </source>
</evidence>
<protein>
    <recommendedName>
        <fullName evidence="3">DUF2780 domain-containing protein</fullName>
    </recommendedName>
</protein>
<dbReference type="InterPro" id="IPR021302">
    <property type="entry name" value="DUF2780_VcgC/VcgE"/>
</dbReference>
<dbReference type="Pfam" id="PF11075">
    <property type="entry name" value="DUF2780"/>
    <property type="match status" value="1"/>
</dbReference>
<dbReference type="HOGENOM" id="CLU_129230_0_0_6"/>
<dbReference type="eggNOG" id="ENOG5032X0F">
    <property type="taxonomic scope" value="Bacteria"/>
</dbReference>
<proteinExistence type="predicted"/>
<dbReference type="Proteomes" id="UP000002015">
    <property type="component" value="Chromosome"/>
</dbReference>
<name>A8FPT8_SHESH</name>
<evidence type="ECO:0008006" key="3">
    <source>
        <dbReference type="Google" id="ProtNLM"/>
    </source>
</evidence>
<sequence length="194" mass="19898" precursor="true">MFLLKKLECSQYSDLFTTGRLTMKLSAVTGLLLGSLMMSSPATAGWFDDLTSKKEVKPQVTQTQSSDLVGSVMSQLGLNQSQAEGGLGSLFSLAQSTLGSDDFGPIASAIPNMDSLLSAAPAIDSGSGISGLLSQAGDLGASLQGGAQIYDAFEKLGISKELAVPMIDIVKGYLDANAGNGTTDLLIKGLGAIL</sequence>
<dbReference type="AlphaFoldDB" id="A8FPT8"/>
<dbReference type="STRING" id="425104.Ssed_0248"/>
<gene>
    <name evidence="1" type="ordered locus">Ssed_0248</name>
</gene>
<evidence type="ECO:0000313" key="2">
    <source>
        <dbReference type="Proteomes" id="UP000002015"/>
    </source>
</evidence>
<organism evidence="1 2">
    <name type="scientific">Shewanella sediminis (strain HAW-EB3)</name>
    <dbReference type="NCBI Taxonomy" id="425104"/>
    <lineage>
        <taxon>Bacteria</taxon>
        <taxon>Pseudomonadati</taxon>
        <taxon>Pseudomonadota</taxon>
        <taxon>Gammaproteobacteria</taxon>
        <taxon>Alteromonadales</taxon>
        <taxon>Shewanellaceae</taxon>
        <taxon>Shewanella</taxon>
    </lineage>
</organism>
<reference evidence="1 2" key="1">
    <citation type="submission" date="2007-08" db="EMBL/GenBank/DDBJ databases">
        <title>Complete sequence of Shewanella sediminis HAW-EB3.</title>
        <authorList>
            <consortium name="US DOE Joint Genome Institute"/>
            <person name="Copeland A."/>
            <person name="Lucas S."/>
            <person name="Lapidus A."/>
            <person name="Barry K."/>
            <person name="Glavina del Rio T."/>
            <person name="Dalin E."/>
            <person name="Tice H."/>
            <person name="Pitluck S."/>
            <person name="Chertkov O."/>
            <person name="Brettin T."/>
            <person name="Bruce D."/>
            <person name="Detter J.C."/>
            <person name="Han C."/>
            <person name="Schmutz J."/>
            <person name="Larimer F."/>
            <person name="Land M."/>
            <person name="Hauser L."/>
            <person name="Kyrpides N."/>
            <person name="Kim E."/>
            <person name="Zhao J.-S."/>
            <person name="Richardson P."/>
        </authorList>
    </citation>
    <scope>NUCLEOTIDE SEQUENCE [LARGE SCALE GENOMIC DNA]</scope>
    <source>
        <strain evidence="1 2">HAW-EB3</strain>
    </source>
</reference>
<dbReference type="EMBL" id="CP000821">
    <property type="protein sequence ID" value="ABV34861.1"/>
    <property type="molecule type" value="Genomic_DNA"/>
</dbReference>
<dbReference type="KEGG" id="sse:Ssed_0248"/>
<accession>A8FPT8</accession>